<reference evidence="2" key="1">
    <citation type="submission" date="2021-01" db="EMBL/GenBank/DDBJ databases">
        <authorList>
            <person name="Corre E."/>
            <person name="Pelletier E."/>
            <person name="Niang G."/>
            <person name="Scheremetjew M."/>
            <person name="Finn R."/>
            <person name="Kale V."/>
            <person name="Holt S."/>
            <person name="Cochrane G."/>
            <person name="Meng A."/>
            <person name="Brown T."/>
            <person name="Cohen L."/>
        </authorList>
    </citation>
    <scope>NUCLEOTIDE SEQUENCE</scope>
    <source>
        <strain evidence="2">Fehren 1</strain>
    </source>
</reference>
<protein>
    <recommendedName>
        <fullName evidence="1">GPAT/DHAPAT C-terminal domain-containing protein</fullName>
    </recommendedName>
</protein>
<dbReference type="EMBL" id="HBIE01012383">
    <property type="protein sequence ID" value="CAE0308849.1"/>
    <property type="molecule type" value="Transcribed_RNA"/>
</dbReference>
<evidence type="ECO:0000259" key="1">
    <source>
        <dbReference type="Pfam" id="PF19277"/>
    </source>
</evidence>
<dbReference type="GO" id="GO:0019432">
    <property type="term" value="P:triglyceride biosynthetic process"/>
    <property type="evidence" value="ECO:0007669"/>
    <property type="project" value="TreeGrafter"/>
</dbReference>
<dbReference type="GO" id="GO:0006072">
    <property type="term" value="P:glycerol-3-phosphate metabolic process"/>
    <property type="evidence" value="ECO:0007669"/>
    <property type="project" value="TreeGrafter"/>
</dbReference>
<organism evidence="2">
    <name type="scientific">Favella ehrenbergii</name>
    <dbReference type="NCBI Taxonomy" id="182087"/>
    <lineage>
        <taxon>Eukaryota</taxon>
        <taxon>Sar</taxon>
        <taxon>Alveolata</taxon>
        <taxon>Ciliophora</taxon>
        <taxon>Intramacronucleata</taxon>
        <taxon>Spirotrichea</taxon>
        <taxon>Choreotrichia</taxon>
        <taxon>Tintinnida</taxon>
        <taxon>Xystonellidae</taxon>
        <taxon>Favella</taxon>
    </lineage>
</organism>
<sequence>MLNYYRNPLNFLFFNESLIVCSLFSFGVDKVWKQGLAVDELFMRTCFLANLIKREEVLSKSISAKTRDVFDETLIFMQSQRLMLVKKDEAGVERVYLKSSGEASMLLIGSICWPLIDTYYMTTLFSLSLVKRKDVEEAKFSLDVQWVGETMFQEGKINYFESCNQMTINGAKAQLLEMGVLQKKSVYINLAPEYQKSEGEKRLEKLIETIGQYRNLPMSQRRTLEEFSVDGELRRKVFSDFPIMAKL</sequence>
<dbReference type="GO" id="GO:0031966">
    <property type="term" value="C:mitochondrial membrane"/>
    <property type="evidence" value="ECO:0007669"/>
    <property type="project" value="TreeGrafter"/>
</dbReference>
<dbReference type="GO" id="GO:0004366">
    <property type="term" value="F:glycerol-3-phosphate O-acyltransferase activity"/>
    <property type="evidence" value="ECO:0007669"/>
    <property type="project" value="TreeGrafter"/>
</dbReference>
<evidence type="ECO:0000313" key="3">
    <source>
        <dbReference type="EMBL" id="CAE0308849.1"/>
    </source>
</evidence>
<feature type="domain" description="GPAT/DHAPAT C-terminal" evidence="1">
    <location>
        <begin position="1"/>
        <end position="183"/>
    </location>
</feature>
<dbReference type="Pfam" id="PF19277">
    <property type="entry name" value="GPAT_C"/>
    <property type="match status" value="1"/>
</dbReference>
<accession>A0A7S3MJR5</accession>
<dbReference type="InterPro" id="IPR022284">
    <property type="entry name" value="GPAT/DHAPAT"/>
</dbReference>
<name>A0A7S3MJR5_9SPIT</name>
<dbReference type="PANTHER" id="PTHR12563">
    <property type="entry name" value="GLYCEROL-3-PHOSPHATE ACYLTRANSFERASE"/>
    <property type="match status" value="1"/>
</dbReference>
<dbReference type="EMBL" id="HBIE01012381">
    <property type="protein sequence ID" value="CAE0308848.1"/>
    <property type="molecule type" value="Transcribed_RNA"/>
</dbReference>
<dbReference type="PANTHER" id="PTHR12563:SF17">
    <property type="entry name" value="DIHYDROXYACETONE PHOSPHATE ACYLTRANSFERASE"/>
    <property type="match status" value="1"/>
</dbReference>
<dbReference type="InterPro" id="IPR045520">
    <property type="entry name" value="GPAT/DHAPAT_C"/>
</dbReference>
<dbReference type="AlphaFoldDB" id="A0A7S3MJR5"/>
<evidence type="ECO:0000313" key="2">
    <source>
        <dbReference type="EMBL" id="CAE0308848.1"/>
    </source>
</evidence>
<dbReference type="GO" id="GO:0008654">
    <property type="term" value="P:phospholipid biosynthetic process"/>
    <property type="evidence" value="ECO:0007669"/>
    <property type="project" value="TreeGrafter"/>
</dbReference>
<proteinExistence type="predicted"/>
<dbReference type="GO" id="GO:0006631">
    <property type="term" value="P:fatty acid metabolic process"/>
    <property type="evidence" value="ECO:0007669"/>
    <property type="project" value="TreeGrafter"/>
</dbReference>
<gene>
    <name evidence="2" type="ORF">FEHR0123_LOCUS3759</name>
    <name evidence="3" type="ORF">FEHR0123_LOCUS3760</name>
</gene>